<proteinExistence type="predicted"/>
<organism evidence="1 2">
    <name type="scientific">Rubritalea halochordaticola</name>
    <dbReference type="NCBI Taxonomy" id="714537"/>
    <lineage>
        <taxon>Bacteria</taxon>
        <taxon>Pseudomonadati</taxon>
        <taxon>Verrucomicrobiota</taxon>
        <taxon>Verrucomicrobiia</taxon>
        <taxon>Verrucomicrobiales</taxon>
        <taxon>Rubritaleaceae</taxon>
        <taxon>Rubritalea</taxon>
    </lineage>
</organism>
<protein>
    <submittedName>
        <fullName evidence="1">Uncharacterized protein</fullName>
    </submittedName>
</protein>
<gene>
    <name evidence="1" type="ORF">Rhal01_02047</name>
</gene>
<evidence type="ECO:0000313" key="2">
    <source>
        <dbReference type="Proteomes" id="UP001424741"/>
    </source>
</evidence>
<dbReference type="RefSeq" id="WP_346188604.1">
    <property type="nucleotide sequence ID" value="NZ_BAABRL010000006.1"/>
</dbReference>
<comment type="caution">
    <text evidence="1">The sequence shown here is derived from an EMBL/GenBank/DDBJ whole genome shotgun (WGS) entry which is preliminary data.</text>
</comment>
<keyword evidence="2" id="KW-1185">Reference proteome</keyword>
<sequence length="142" mass="16253">MSKGFFHTTGECIFSPPLGSGGGIVRRDGRTTEWWMILLCDAEIGSYMREMYSRATHGVHKLNEPLWGTHVSVIRDERPSVMEYWMSLEGKQVSLSYSNHIELHAGYAVVEVRCDPILDYREKLGLAREPEWPLHMTIGNLK</sequence>
<name>A0ABP9UZJ1_9BACT</name>
<evidence type="ECO:0000313" key="1">
    <source>
        <dbReference type="EMBL" id="GAA5495866.1"/>
    </source>
</evidence>
<reference evidence="1 2" key="1">
    <citation type="submission" date="2024-02" db="EMBL/GenBank/DDBJ databases">
        <title>Rubritalea halochordaticola NBRC 107102.</title>
        <authorList>
            <person name="Ichikawa N."/>
            <person name="Katano-Makiyama Y."/>
            <person name="Hidaka K."/>
        </authorList>
    </citation>
    <scope>NUCLEOTIDE SEQUENCE [LARGE SCALE GENOMIC DNA]</scope>
    <source>
        <strain evidence="1 2">NBRC 107102</strain>
    </source>
</reference>
<accession>A0ABP9UZJ1</accession>
<dbReference type="Proteomes" id="UP001424741">
    <property type="component" value="Unassembled WGS sequence"/>
</dbReference>
<dbReference type="EMBL" id="BAABRL010000006">
    <property type="protein sequence ID" value="GAA5495866.1"/>
    <property type="molecule type" value="Genomic_DNA"/>
</dbReference>